<reference evidence="4" key="2">
    <citation type="submission" date="2023-06" db="EMBL/GenBank/DDBJ databases">
        <authorList>
            <person name="Swenson N.G."/>
            <person name="Wegrzyn J.L."/>
            <person name="Mcevoy S.L."/>
        </authorList>
    </citation>
    <scope>NUCLEOTIDE SEQUENCE</scope>
    <source>
        <strain evidence="4">NS2018</strain>
        <tissue evidence="4">Leaf</tissue>
    </source>
</reference>
<evidence type="ECO:0000256" key="1">
    <source>
        <dbReference type="ARBA" id="ARBA00009861"/>
    </source>
</evidence>
<proteinExistence type="inferred from homology"/>
<accession>A0AA39VYI8</accession>
<comment type="similarity">
    <text evidence="1">Belongs to the plant acyltransferase family.</text>
</comment>
<dbReference type="PANTHER" id="PTHR31623:SF28">
    <property type="entry name" value="BAHD ACYLTRANSFERASE"/>
    <property type="match status" value="1"/>
</dbReference>
<organism evidence="4 5">
    <name type="scientific">Acer saccharum</name>
    <name type="common">Sugar maple</name>
    <dbReference type="NCBI Taxonomy" id="4024"/>
    <lineage>
        <taxon>Eukaryota</taxon>
        <taxon>Viridiplantae</taxon>
        <taxon>Streptophyta</taxon>
        <taxon>Embryophyta</taxon>
        <taxon>Tracheophyta</taxon>
        <taxon>Spermatophyta</taxon>
        <taxon>Magnoliopsida</taxon>
        <taxon>eudicotyledons</taxon>
        <taxon>Gunneridae</taxon>
        <taxon>Pentapetalae</taxon>
        <taxon>rosids</taxon>
        <taxon>malvids</taxon>
        <taxon>Sapindales</taxon>
        <taxon>Sapindaceae</taxon>
        <taxon>Hippocastanoideae</taxon>
        <taxon>Acereae</taxon>
        <taxon>Acer</taxon>
    </lineage>
</organism>
<dbReference type="GO" id="GO:0016746">
    <property type="term" value="F:acyltransferase activity"/>
    <property type="evidence" value="ECO:0007669"/>
    <property type="project" value="UniProtKB-KW"/>
</dbReference>
<keyword evidence="3" id="KW-0012">Acyltransferase</keyword>
<evidence type="ECO:0000256" key="3">
    <source>
        <dbReference type="ARBA" id="ARBA00023315"/>
    </source>
</evidence>
<name>A0AA39VYI8_ACESA</name>
<evidence type="ECO:0000256" key="2">
    <source>
        <dbReference type="ARBA" id="ARBA00022679"/>
    </source>
</evidence>
<sequence length="241" mass="26905">MELSVCIISREIIKPSSPTPNHLRIYNLSPIDLSMKFYRSFILFYSRAPKSFEHLKNSLSKILANYYPFAGRLKDNFIDCDDYGVSFVEARVAGDMSTVLKTPEIDLLGQLLSCKPHEMSATQFNLAIQINYFDCGGVAITFCVGHFIVDATTVAHFIKSWAMVACGGDDIIKDISLFPSQDWFGLLTSNVDPEILNIMAIPPRGESELKEHSSASNEPYPSSSGKITKRFVFDKSKIIAL</sequence>
<dbReference type="InterPro" id="IPR023213">
    <property type="entry name" value="CAT-like_dom_sf"/>
</dbReference>
<evidence type="ECO:0000313" key="4">
    <source>
        <dbReference type="EMBL" id="KAK0595768.1"/>
    </source>
</evidence>
<keyword evidence="5" id="KW-1185">Reference proteome</keyword>
<evidence type="ECO:0000313" key="5">
    <source>
        <dbReference type="Proteomes" id="UP001168877"/>
    </source>
</evidence>
<dbReference type="PANTHER" id="PTHR31623">
    <property type="entry name" value="F21J9.9"/>
    <property type="match status" value="1"/>
</dbReference>
<dbReference type="EMBL" id="JAUESC010000004">
    <property type="protein sequence ID" value="KAK0595768.1"/>
    <property type="molecule type" value="Genomic_DNA"/>
</dbReference>
<dbReference type="Gene3D" id="3.30.559.10">
    <property type="entry name" value="Chloramphenicol acetyltransferase-like domain"/>
    <property type="match status" value="1"/>
</dbReference>
<dbReference type="Proteomes" id="UP001168877">
    <property type="component" value="Unassembled WGS sequence"/>
</dbReference>
<protein>
    <submittedName>
        <fullName evidence="4">Uncharacterized protein</fullName>
    </submittedName>
</protein>
<comment type="caution">
    <text evidence="4">The sequence shown here is derived from an EMBL/GenBank/DDBJ whole genome shotgun (WGS) entry which is preliminary data.</text>
</comment>
<keyword evidence="2" id="KW-0808">Transferase</keyword>
<dbReference type="Pfam" id="PF02458">
    <property type="entry name" value="Transferase"/>
    <property type="match status" value="1"/>
</dbReference>
<dbReference type="AlphaFoldDB" id="A0AA39VYI8"/>
<reference evidence="4" key="1">
    <citation type="journal article" date="2022" name="Plant J.">
        <title>Strategies of tolerance reflected in two North American maple genomes.</title>
        <authorList>
            <person name="McEvoy S.L."/>
            <person name="Sezen U.U."/>
            <person name="Trouern-Trend A."/>
            <person name="McMahon S.M."/>
            <person name="Schaberg P.G."/>
            <person name="Yang J."/>
            <person name="Wegrzyn J.L."/>
            <person name="Swenson N.G."/>
        </authorList>
    </citation>
    <scope>NUCLEOTIDE SEQUENCE</scope>
    <source>
        <strain evidence="4">NS2018</strain>
    </source>
</reference>
<gene>
    <name evidence="4" type="ORF">LWI29_009821</name>
</gene>